<feature type="domain" description="UBC core" evidence="2">
    <location>
        <begin position="214"/>
        <end position="361"/>
    </location>
</feature>
<sequence>MTVIIDEPPPAPAPPQPKQSTTARRWWMKADPRKAAQRRISRELEDLWLDPPAYCRPGPEPVTDLLHWEVIIDGPPGTPYAGGTFPVDVWYPNEYPFQPPKLTFKTKVKSLAQSLSRSLACVHRQISQLMLQSRTYECNSIAAGVPSEHRRRGADGGGRASRLLGFVSILYDPLLDYPINDDIAEQYENEYELYEKEAREWTRSRSDPPAAAAVARRRIGRELWQFWLDPPPYCRPGPSPVKDHFHWEVVIDGPAATPYAGGVFPVDVWFPYDYPFRPPKLFFKTKVYHPNIDGKGRMALDIFQDNWSPALTINKLLLCFVSVLFDPLLDRPTNRCIAKQYKHEYEAYEEKARAWTQKHSSTPIVSHYPPYAVIGSTPPAVPHFPATAARRKAAASSASGSVSSSRIPLLMKDESIWRRTMKFFQG</sequence>
<dbReference type="PANTHER" id="PTHR24068">
    <property type="entry name" value="UBIQUITIN-CONJUGATING ENZYME E2"/>
    <property type="match status" value="1"/>
</dbReference>
<evidence type="ECO:0000313" key="3">
    <source>
        <dbReference type="EMBL" id="EEE57701.1"/>
    </source>
</evidence>
<reference evidence="3" key="1">
    <citation type="journal article" date="2005" name="PLoS Biol.">
        <title>The genomes of Oryza sativa: a history of duplications.</title>
        <authorList>
            <person name="Yu J."/>
            <person name="Wang J."/>
            <person name="Lin W."/>
            <person name="Li S."/>
            <person name="Li H."/>
            <person name="Zhou J."/>
            <person name="Ni P."/>
            <person name="Dong W."/>
            <person name="Hu S."/>
            <person name="Zeng C."/>
            <person name="Zhang J."/>
            <person name="Zhang Y."/>
            <person name="Li R."/>
            <person name="Xu Z."/>
            <person name="Li S."/>
            <person name="Li X."/>
            <person name="Zheng H."/>
            <person name="Cong L."/>
            <person name="Lin L."/>
            <person name="Yin J."/>
            <person name="Geng J."/>
            <person name="Li G."/>
            <person name="Shi J."/>
            <person name="Liu J."/>
            <person name="Lv H."/>
            <person name="Li J."/>
            <person name="Wang J."/>
            <person name="Deng Y."/>
            <person name="Ran L."/>
            <person name="Shi X."/>
            <person name="Wang X."/>
            <person name="Wu Q."/>
            <person name="Li C."/>
            <person name="Ren X."/>
            <person name="Wang J."/>
            <person name="Wang X."/>
            <person name="Li D."/>
            <person name="Liu D."/>
            <person name="Zhang X."/>
            <person name="Ji Z."/>
            <person name="Zhao W."/>
            <person name="Sun Y."/>
            <person name="Zhang Z."/>
            <person name="Bao J."/>
            <person name="Han Y."/>
            <person name="Dong L."/>
            <person name="Ji J."/>
            <person name="Chen P."/>
            <person name="Wu S."/>
            <person name="Liu J."/>
            <person name="Xiao Y."/>
            <person name="Bu D."/>
            <person name="Tan J."/>
            <person name="Yang L."/>
            <person name="Ye C."/>
            <person name="Zhang J."/>
            <person name="Xu J."/>
            <person name="Zhou Y."/>
            <person name="Yu Y."/>
            <person name="Zhang B."/>
            <person name="Zhuang S."/>
            <person name="Wei H."/>
            <person name="Liu B."/>
            <person name="Lei M."/>
            <person name="Yu H."/>
            <person name="Li Y."/>
            <person name="Xu H."/>
            <person name="Wei S."/>
            <person name="He X."/>
            <person name="Fang L."/>
            <person name="Zhang Z."/>
            <person name="Zhang Y."/>
            <person name="Huang X."/>
            <person name="Su Z."/>
            <person name="Tong W."/>
            <person name="Li J."/>
            <person name="Tong Z."/>
            <person name="Li S."/>
            <person name="Ye J."/>
            <person name="Wang L."/>
            <person name="Fang L."/>
            <person name="Lei T."/>
            <person name="Chen C."/>
            <person name="Chen H."/>
            <person name="Xu Z."/>
            <person name="Li H."/>
            <person name="Huang H."/>
            <person name="Zhang F."/>
            <person name="Xu H."/>
            <person name="Li N."/>
            <person name="Zhao C."/>
            <person name="Li S."/>
            <person name="Dong L."/>
            <person name="Huang Y."/>
            <person name="Li L."/>
            <person name="Xi Y."/>
            <person name="Qi Q."/>
            <person name="Li W."/>
            <person name="Zhang B."/>
            <person name="Hu W."/>
            <person name="Zhang Y."/>
            <person name="Tian X."/>
            <person name="Jiao Y."/>
            <person name="Liang X."/>
            <person name="Jin J."/>
            <person name="Gao L."/>
            <person name="Zheng W."/>
            <person name="Hao B."/>
            <person name="Liu S."/>
            <person name="Wang W."/>
            <person name="Yuan L."/>
            <person name="Cao M."/>
            <person name="McDermott J."/>
            <person name="Samudrala R."/>
            <person name="Wang J."/>
            <person name="Wong G.K."/>
            <person name="Yang H."/>
        </authorList>
    </citation>
    <scope>NUCLEOTIDE SEQUENCE [LARGE SCALE GENOMIC DNA]</scope>
</reference>
<gene>
    <name evidence="3" type="ORF">OsJ_08179</name>
</gene>
<proteinExistence type="predicted"/>
<dbReference type="EMBL" id="CM000139">
    <property type="protein sequence ID" value="EEE57701.1"/>
    <property type="molecule type" value="Genomic_DNA"/>
</dbReference>
<dbReference type="PROSITE" id="PS50127">
    <property type="entry name" value="UBC_2"/>
    <property type="match status" value="2"/>
</dbReference>
<feature type="region of interest" description="Disordered" evidence="1">
    <location>
        <begin position="1"/>
        <end position="24"/>
    </location>
</feature>
<feature type="compositionally biased region" description="Pro residues" evidence="1">
    <location>
        <begin position="7"/>
        <end position="17"/>
    </location>
</feature>
<dbReference type="SUPFAM" id="SSF54495">
    <property type="entry name" value="UBC-like"/>
    <property type="match status" value="2"/>
</dbReference>
<dbReference type="Pfam" id="PF00179">
    <property type="entry name" value="UQ_con"/>
    <property type="match status" value="2"/>
</dbReference>
<protein>
    <recommendedName>
        <fullName evidence="2">UBC core domain-containing protein</fullName>
    </recommendedName>
</protein>
<dbReference type="FunFam" id="3.10.110.10:FF:000102">
    <property type="entry name" value="Os02g0721100 protein"/>
    <property type="match status" value="1"/>
</dbReference>
<evidence type="ECO:0000256" key="1">
    <source>
        <dbReference type="SAM" id="MobiDB-lite"/>
    </source>
</evidence>
<accession>B9F2E8</accession>
<evidence type="ECO:0000259" key="2">
    <source>
        <dbReference type="PROSITE" id="PS50127"/>
    </source>
</evidence>
<dbReference type="Gene3D" id="3.10.110.10">
    <property type="entry name" value="Ubiquitin Conjugating Enzyme"/>
    <property type="match status" value="2"/>
</dbReference>
<dbReference type="SMART" id="SM00212">
    <property type="entry name" value="UBCc"/>
    <property type="match status" value="2"/>
</dbReference>
<dbReference type="Proteomes" id="UP000007752">
    <property type="component" value="Chromosome 2"/>
</dbReference>
<dbReference type="InterPro" id="IPR000608">
    <property type="entry name" value="UBC"/>
</dbReference>
<reference evidence="3" key="2">
    <citation type="submission" date="2008-12" db="EMBL/GenBank/DDBJ databases">
        <title>Improved gene annotation of the rice (Oryza sativa) genomes.</title>
        <authorList>
            <person name="Wang J."/>
            <person name="Li R."/>
            <person name="Fan W."/>
            <person name="Huang Q."/>
            <person name="Zhang J."/>
            <person name="Zhou Y."/>
            <person name="Hu Y."/>
            <person name="Zi S."/>
            <person name="Li J."/>
            <person name="Ni P."/>
            <person name="Zheng H."/>
            <person name="Zhang Y."/>
            <person name="Zhao M."/>
            <person name="Hao Q."/>
            <person name="McDermott J."/>
            <person name="Samudrala R."/>
            <person name="Kristiansen K."/>
            <person name="Wong G.K.-S."/>
        </authorList>
    </citation>
    <scope>NUCLEOTIDE SEQUENCE</scope>
</reference>
<dbReference type="AlphaFoldDB" id="B9F2E8"/>
<feature type="domain" description="UBC core" evidence="2">
    <location>
        <begin position="35"/>
        <end position="207"/>
    </location>
</feature>
<dbReference type="InterPro" id="IPR016135">
    <property type="entry name" value="UBQ-conjugating_enzyme/RWD"/>
</dbReference>
<organism evidence="3">
    <name type="scientific">Oryza sativa subsp. japonica</name>
    <name type="common">Rice</name>
    <dbReference type="NCBI Taxonomy" id="39947"/>
    <lineage>
        <taxon>Eukaryota</taxon>
        <taxon>Viridiplantae</taxon>
        <taxon>Streptophyta</taxon>
        <taxon>Embryophyta</taxon>
        <taxon>Tracheophyta</taxon>
        <taxon>Spermatophyta</taxon>
        <taxon>Magnoliopsida</taxon>
        <taxon>Liliopsida</taxon>
        <taxon>Poales</taxon>
        <taxon>Poaceae</taxon>
        <taxon>BOP clade</taxon>
        <taxon>Oryzoideae</taxon>
        <taxon>Oryzeae</taxon>
        <taxon>Oryzinae</taxon>
        <taxon>Oryza</taxon>
        <taxon>Oryza sativa</taxon>
    </lineage>
</organism>
<name>B9F2E8_ORYSJ</name>